<accession>A0AAE1HGI4</accession>
<evidence type="ECO:0000256" key="1">
    <source>
        <dbReference type="SAM" id="MobiDB-lite"/>
    </source>
</evidence>
<proteinExistence type="predicted"/>
<name>A0AAE1HGI4_9NEOP</name>
<evidence type="ECO:0000259" key="2">
    <source>
        <dbReference type="Pfam" id="PF03184"/>
    </source>
</evidence>
<feature type="compositionally biased region" description="Acidic residues" evidence="1">
    <location>
        <begin position="456"/>
        <end position="466"/>
    </location>
</feature>
<reference evidence="3" key="1">
    <citation type="submission" date="2021-07" db="EMBL/GenBank/DDBJ databases">
        <authorList>
            <person name="Catto M.A."/>
            <person name="Jacobson A."/>
            <person name="Kennedy G."/>
            <person name="Labadie P."/>
            <person name="Hunt B.G."/>
            <person name="Srinivasan R."/>
        </authorList>
    </citation>
    <scope>NUCLEOTIDE SEQUENCE</scope>
    <source>
        <strain evidence="3">PL_HMW_Pooled</strain>
        <tissue evidence="3">Head</tissue>
    </source>
</reference>
<dbReference type="Gene3D" id="3.30.420.10">
    <property type="entry name" value="Ribonuclease H-like superfamily/Ribonuclease H"/>
    <property type="match status" value="1"/>
</dbReference>
<dbReference type="Proteomes" id="UP001219518">
    <property type="component" value="Unassembled WGS sequence"/>
</dbReference>
<comment type="caution">
    <text evidence="3">The sequence shown here is derived from an EMBL/GenBank/DDBJ whole genome shotgun (WGS) entry which is preliminary data.</text>
</comment>
<feature type="region of interest" description="Disordered" evidence="1">
    <location>
        <begin position="12"/>
        <end position="35"/>
    </location>
</feature>
<dbReference type="GO" id="GO:0005634">
    <property type="term" value="C:nucleus"/>
    <property type="evidence" value="ECO:0007669"/>
    <property type="project" value="TreeGrafter"/>
</dbReference>
<feature type="compositionally biased region" description="Basic residues" evidence="1">
    <location>
        <begin position="429"/>
        <end position="440"/>
    </location>
</feature>
<dbReference type="PANTHER" id="PTHR19303">
    <property type="entry name" value="TRANSPOSON"/>
    <property type="match status" value="1"/>
</dbReference>
<keyword evidence="4" id="KW-1185">Reference proteome</keyword>
<feature type="region of interest" description="Disordered" evidence="1">
    <location>
        <begin position="421"/>
        <end position="497"/>
    </location>
</feature>
<feature type="domain" description="DDE-1" evidence="2">
    <location>
        <begin position="213"/>
        <end position="347"/>
    </location>
</feature>
<dbReference type="EMBL" id="JAHWGI010001024">
    <property type="protein sequence ID" value="KAK3920904.1"/>
    <property type="molecule type" value="Genomic_DNA"/>
</dbReference>
<feature type="compositionally biased region" description="Polar residues" evidence="1">
    <location>
        <begin position="22"/>
        <end position="31"/>
    </location>
</feature>
<dbReference type="GO" id="GO:0003677">
    <property type="term" value="F:DNA binding"/>
    <property type="evidence" value="ECO:0007669"/>
    <property type="project" value="TreeGrafter"/>
</dbReference>
<protein>
    <submittedName>
        <fullName evidence="3">Jerky protein homolog-like</fullName>
    </submittedName>
</protein>
<evidence type="ECO:0000313" key="4">
    <source>
        <dbReference type="Proteomes" id="UP001219518"/>
    </source>
</evidence>
<dbReference type="AlphaFoldDB" id="A0AAE1HGI4"/>
<dbReference type="Pfam" id="PF03184">
    <property type="entry name" value="DDE_1"/>
    <property type="match status" value="1"/>
</dbReference>
<dbReference type="PANTHER" id="PTHR19303:SF74">
    <property type="entry name" value="POGO TRANSPOSABLE ELEMENT WITH KRAB DOMAIN"/>
    <property type="match status" value="1"/>
</dbReference>
<dbReference type="InterPro" id="IPR004875">
    <property type="entry name" value="DDE_SF_endonuclease_dom"/>
</dbReference>
<dbReference type="InterPro" id="IPR050863">
    <property type="entry name" value="CenT-Element_Derived"/>
</dbReference>
<sequence length="592" mass="66838">MWRACPAVVREPLRRSPRKRNSGNYQPNTPSRPKRLQDACRAVAGGMPLRAASYAYNFNKKHDKRKGRPTALSATEELALVDHLLTQADWGFPLSRADICSLVKAYLDRSQKTVKLFNDNLPGIKWARMFLERHPRLNFRVPTLIKTSRSKVDPATVTKYFENLEQSVNEVPPENIVNYDETGVADTPAQKKLIVRRGEKYPVKCLTSSKSQVSVMFAGTTAGHLFPPYVVYKSKKYMSENWVTGGPPGARYIRTLSGWFNHLTFEDWFLSLIVPWASGIDGPKVIIGDNVSSHFSSKVIKTCAEYNIRFVCLPPNSTHLLQPLDVAFSGPLKNAWKRILLEWKDQDSNRNLCLPKPHFPALLKKLVDAITERKVENLRSGFRATGIFPFDKNQALKRMPGGVVSPEREETYRRVSETFIENLQEKRHGQPARRGGKRLRVSPGKSWAPEDLSASFDEENQDDTDDHGDAVDATGGAQDHLEERRRTASPDANGIPGNFEAKPGDWVLVKFAGKRKVHFSVGFVNHIDNNKELACKFLCPGDKAGHFAWPNKPVIKSVDYSDVELVLSPPKKLKKKGLPYRFAESFDNFLIE</sequence>
<gene>
    <name evidence="3" type="ORF">KUF71_010141</name>
</gene>
<evidence type="ECO:0000313" key="3">
    <source>
        <dbReference type="EMBL" id="KAK3920904.1"/>
    </source>
</evidence>
<feature type="compositionally biased region" description="Basic and acidic residues" evidence="1">
    <location>
        <begin position="479"/>
        <end position="488"/>
    </location>
</feature>
<reference evidence="3" key="2">
    <citation type="journal article" date="2023" name="BMC Genomics">
        <title>Pest status, molecular evolution, and epigenetic factors derived from the genome assembly of Frankliniella fusca, a thysanopteran phytovirus vector.</title>
        <authorList>
            <person name="Catto M.A."/>
            <person name="Labadie P.E."/>
            <person name="Jacobson A.L."/>
            <person name="Kennedy G.G."/>
            <person name="Srinivasan R."/>
            <person name="Hunt B.G."/>
        </authorList>
    </citation>
    <scope>NUCLEOTIDE SEQUENCE</scope>
    <source>
        <strain evidence="3">PL_HMW_Pooled</strain>
    </source>
</reference>
<organism evidence="3 4">
    <name type="scientific">Frankliniella fusca</name>
    <dbReference type="NCBI Taxonomy" id="407009"/>
    <lineage>
        <taxon>Eukaryota</taxon>
        <taxon>Metazoa</taxon>
        <taxon>Ecdysozoa</taxon>
        <taxon>Arthropoda</taxon>
        <taxon>Hexapoda</taxon>
        <taxon>Insecta</taxon>
        <taxon>Pterygota</taxon>
        <taxon>Neoptera</taxon>
        <taxon>Paraneoptera</taxon>
        <taxon>Thysanoptera</taxon>
        <taxon>Terebrantia</taxon>
        <taxon>Thripoidea</taxon>
        <taxon>Thripidae</taxon>
        <taxon>Frankliniella</taxon>
    </lineage>
</organism>
<dbReference type="InterPro" id="IPR036397">
    <property type="entry name" value="RNaseH_sf"/>
</dbReference>